<dbReference type="Pfam" id="PF00106">
    <property type="entry name" value="adh_short"/>
    <property type="match status" value="1"/>
</dbReference>
<dbReference type="NCBIfam" id="TIGR01830">
    <property type="entry name" value="3oxo_ACP_reduc"/>
    <property type="match status" value="1"/>
</dbReference>
<dbReference type="EC" id="1.1.1.100" evidence="3 13"/>
<evidence type="ECO:0000256" key="11">
    <source>
        <dbReference type="PIRSR" id="PIRSR611284-1"/>
    </source>
</evidence>
<organism evidence="16 17">
    <name type="scientific">Eleusine coracana subsp. coracana</name>
    <dbReference type="NCBI Taxonomy" id="191504"/>
    <lineage>
        <taxon>Eukaryota</taxon>
        <taxon>Viridiplantae</taxon>
        <taxon>Streptophyta</taxon>
        <taxon>Embryophyta</taxon>
        <taxon>Tracheophyta</taxon>
        <taxon>Spermatophyta</taxon>
        <taxon>Magnoliopsida</taxon>
        <taxon>Liliopsida</taxon>
        <taxon>Poales</taxon>
        <taxon>Poaceae</taxon>
        <taxon>PACMAD clade</taxon>
        <taxon>Chloridoideae</taxon>
        <taxon>Cynodonteae</taxon>
        <taxon>Eleusininae</taxon>
        <taxon>Eleusine</taxon>
    </lineage>
</organism>
<keyword evidence="8 13" id="KW-0560">Oxidoreductase</keyword>
<dbReference type="InterPro" id="IPR020904">
    <property type="entry name" value="Sc_DH/Rdtase_CS"/>
</dbReference>
<accession>A0AAV5G0H7</accession>
<protein>
    <recommendedName>
        <fullName evidence="3 13">3-oxoacyl-[acyl-carrier-protein] reductase</fullName>
        <ecNumber evidence="3 13">1.1.1.100</ecNumber>
    </recommendedName>
</protein>
<dbReference type="InterPro" id="IPR057326">
    <property type="entry name" value="KR_dom"/>
</dbReference>
<keyword evidence="17" id="KW-1185">Reference proteome</keyword>
<dbReference type="GO" id="GO:0051287">
    <property type="term" value="F:NAD binding"/>
    <property type="evidence" value="ECO:0007669"/>
    <property type="project" value="UniProtKB-UniRule"/>
</dbReference>
<evidence type="ECO:0000313" key="16">
    <source>
        <dbReference type="EMBL" id="GJN40668.1"/>
    </source>
</evidence>
<gene>
    <name evidence="16" type="primary">gb29927</name>
    <name evidence="16" type="ORF">PR202_gb29927</name>
</gene>
<dbReference type="CDD" id="cd05333">
    <property type="entry name" value="BKR_SDR_c"/>
    <property type="match status" value="1"/>
</dbReference>
<dbReference type="PRINTS" id="PR00080">
    <property type="entry name" value="SDRFAMILY"/>
</dbReference>
<evidence type="ECO:0000256" key="13">
    <source>
        <dbReference type="RuleBase" id="RU366074"/>
    </source>
</evidence>
<evidence type="ECO:0000313" key="17">
    <source>
        <dbReference type="Proteomes" id="UP001054889"/>
    </source>
</evidence>
<evidence type="ECO:0000256" key="7">
    <source>
        <dbReference type="ARBA" id="ARBA00022832"/>
    </source>
</evidence>
<comment type="caution">
    <text evidence="16">The sequence shown here is derived from an EMBL/GenBank/DDBJ whole genome shotgun (WGS) entry which is preliminary data.</text>
</comment>
<evidence type="ECO:0000256" key="14">
    <source>
        <dbReference type="SAM" id="MobiDB-lite"/>
    </source>
</evidence>
<dbReference type="InterPro" id="IPR002347">
    <property type="entry name" value="SDR_fam"/>
</dbReference>
<dbReference type="AlphaFoldDB" id="A0AAV5G0H7"/>
<dbReference type="SMART" id="SM00822">
    <property type="entry name" value="PKS_KR"/>
    <property type="match status" value="1"/>
</dbReference>
<dbReference type="PROSITE" id="PS00061">
    <property type="entry name" value="ADH_SHORT"/>
    <property type="match status" value="2"/>
</dbReference>
<evidence type="ECO:0000256" key="12">
    <source>
        <dbReference type="PIRSR" id="PIRSR611284-2"/>
    </source>
</evidence>
<evidence type="ECO:0000256" key="5">
    <source>
        <dbReference type="ARBA" id="ARBA00022528"/>
    </source>
</evidence>
<dbReference type="NCBIfam" id="NF005559">
    <property type="entry name" value="PRK07231.1"/>
    <property type="match status" value="1"/>
</dbReference>
<reference evidence="16" key="2">
    <citation type="submission" date="2021-12" db="EMBL/GenBank/DDBJ databases">
        <title>Resequencing data analysis of finger millet.</title>
        <authorList>
            <person name="Hatakeyama M."/>
            <person name="Aluri S."/>
            <person name="Balachadran M.T."/>
            <person name="Sivarajan S.R."/>
            <person name="Poveda L."/>
            <person name="Shimizu-Inatsugi R."/>
            <person name="Schlapbach R."/>
            <person name="Sreeman S.M."/>
            <person name="Shimizu K.K."/>
        </authorList>
    </citation>
    <scope>NUCLEOTIDE SEQUENCE</scope>
</reference>
<dbReference type="GO" id="GO:0006633">
    <property type="term" value="P:fatty acid biosynthetic process"/>
    <property type="evidence" value="ECO:0007669"/>
    <property type="project" value="UniProtKB-KW"/>
</dbReference>
<dbReference type="Pfam" id="PF13561">
    <property type="entry name" value="adh_short_C2"/>
    <property type="match status" value="1"/>
</dbReference>
<keyword evidence="7 13" id="KW-0276">Fatty acid metabolism</keyword>
<dbReference type="EMBL" id="BQKI01000176">
    <property type="protein sequence ID" value="GJN40668.1"/>
    <property type="molecule type" value="Genomic_DNA"/>
</dbReference>
<comment type="subcellular location">
    <subcellularLocation>
        <location evidence="13">Plastid</location>
        <location evidence="13">Chloroplast</location>
    </subcellularLocation>
    <subcellularLocation>
        <location evidence="13">Plastid</location>
    </subcellularLocation>
    <text evidence="13">And non-photosynthetic plastids.</text>
</comment>
<feature type="domain" description="Ketoreductase" evidence="15">
    <location>
        <begin position="149"/>
        <end position="329"/>
    </location>
</feature>
<name>A0AAV5G0H7_ELECO</name>
<comment type="pathway">
    <text evidence="1 13">Lipid metabolism; fatty acid biosynthesis.</text>
</comment>
<dbReference type="Gene3D" id="3.40.50.720">
    <property type="entry name" value="NAD(P)-binding Rossmann-like Domain"/>
    <property type="match status" value="2"/>
</dbReference>
<keyword evidence="5" id="KW-0150">Chloroplast</keyword>
<keyword evidence="6" id="KW-0934">Plastid</keyword>
<feature type="active site" description="Proton acceptor" evidence="11">
    <location>
        <position position="298"/>
    </location>
</feature>
<keyword evidence="13" id="KW-0443">Lipid metabolism</keyword>
<evidence type="ECO:0000256" key="8">
    <source>
        <dbReference type="ARBA" id="ARBA00023002"/>
    </source>
</evidence>
<dbReference type="PRINTS" id="PR00081">
    <property type="entry name" value="GDHRDH"/>
</dbReference>
<dbReference type="GO" id="GO:0004316">
    <property type="term" value="F:3-oxoacyl-[acyl-carrier-protein] reductase (NADPH) activity"/>
    <property type="evidence" value="ECO:0007669"/>
    <property type="project" value="UniProtKB-UniRule"/>
</dbReference>
<feature type="region of interest" description="Disordered" evidence="14">
    <location>
        <begin position="1"/>
        <end position="40"/>
    </location>
</feature>
<keyword evidence="4 13" id="KW-0444">Lipid biosynthesis</keyword>
<feature type="binding site" evidence="12">
    <location>
        <begin position="155"/>
        <end position="158"/>
    </location>
    <ligand>
        <name>NADP(+)</name>
        <dbReference type="ChEBI" id="CHEBI:58349"/>
    </ligand>
</feature>
<evidence type="ECO:0000256" key="6">
    <source>
        <dbReference type="ARBA" id="ARBA00022640"/>
    </source>
</evidence>
<evidence type="ECO:0000256" key="9">
    <source>
        <dbReference type="ARBA" id="ARBA00023160"/>
    </source>
</evidence>
<dbReference type="FunFam" id="3.40.50.720:FF:000084">
    <property type="entry name" value="Short-chain dehydrogenase reductase"/>
    <property type="match status" value="1"/>
</dbReference>
<dbReference type="PANTHER" id="PTHR42879:SF2">
    <property type="entry name" value="3-OXOACYL-[ACYL-CARRIER-PROTEIN] REDUCTASE FABG"/>
    <property type="match status" value="1"/>
</dbReference>
<keyword evidence="9 13" id="KW-0275">Fatty acid biosynthesis</keyword>
<dbReference type="GO" id="GO:0009507">
    <property type="term" value="C:chloroplast"/>
    <property type="evidence" value="ECO:0007669"/>
    <property type="project" value="UniProtKB-SubCell"/>
</dbReference>
<comment type="subunit">
    <text evidence="13">Homotetramer.</text>
</comment>
<dbReference type="InterPro" id="IPR050259">
    <property type="entry name" value="SDR"/>
</dbReference>
<feature type="binding site" evidence="12">
    <location>
        <position position="331"/>
    </location>
    <ligand>
        <name>NADP(+)</name>
        <dbReference type="ChEBI" id="CHEBI:58349"/>
    </ligand>
</feature>
<feature type="binding site" evidence="12">
    <location>
        <position position="233"/>
    </location>
    <ligand>
        <name>NADP(+)</name>
        <dbReference type="ChEBI" id="CHEBI:58349"/>
    </ligand>
</feature>
<evidence type="ECO:0000259" key="15">
    <source>
        <dbReference type="SMART" id="SM00822"/>
    </source>
</evidence>
<dbReference type="PANTHER" id="PTHR42879">
    <property type="entry name" value="3-OXOACYL-(ACYL-CARRIER-PROTEIN) REDUCTASE"/>
    <property type="match status" value="1"/>
</dbReference>
<evidence type="ECO:0000256" key="4">
    <source>
        <dbReference type="ARBA" id="ARBA00022516"/>
    </source>
</evidence>
<dbReference type="FunFam" id="3.40.50.720:FF:000194">
    <property type="entry name" value="3-oxoacyl-[acyl-carrier-protein] reductase, chloroplastic"/>
    <property type="match status" value="1"/>
</dbReference>
<comment type="similarity">
    <text evidence="2 13">Belongs to the short-chain dehydrogenases/reductases (SDR) family.</text>
</comment>
<comment type="catalytic activity">
    <reaction evidence="10 13">
        <text>a (3R)-hydroxyacyl-[ACP] + NADP(+) = a 3-oxoacyl-[ACP] + NADPH + H(+)</text>
        <dbReference type="Rhea" id="RHEA:17397"/>
        <dbReference type="Rhea" id="RHEA-COMP:9916"/>
        <dbReference type="Rhea" id="RHEA-COMP:9945"/>
        <dbReference type="ChEBI" id="CHEBI:15378"/>
        <dbReference type="ChEBI" id="CHEBI:57783"/>
        <dbReference type="ChEBI" id="CHEBI:58349"/>
        <dbReference type="ChEBI" id="CHEBI:78776"/>
        <dbReference type="ChEBI" id="CHEBI:78827"/>
        <dbReference type="EC" id="1.1.1.100"/>
    </reaction>
</comment>
<evidence type="ECO:0000256" key="3">
    <source>
        <dbReference type="ARBA" id="ARBA00012948"/>
    </source>
</evidence>
<dbReference type="Proteomes" id="UP001054889">
    <property type="component" value="Unassembled WGS sequence"/>
</dbReference>
<dbReference type="SUPFAM" id="SSF51735">
    <property type="entry name" value="NAD(P)-binding Rossmann-fold domains"/>
    <property type="match status" value="2"/>
</dbReference>
<reference evidence="16" key="1">
    <citation type="journal article" date="2018" name="DNA Res.">
        <title>Multiple hybrid de novo genome assembly of finger millet, an orphan allotetraploid crop.</title>
        <authorList>
            <person name="Hatakeyama M."/>
            <person name="Aluri S."/>
            <person name="Balachadran M.T."/>
            <person name="Sivarajan S.R."/>
            <person name="Patrignani A."/>
            <person name="Gruter S."/>
            <person name="Poveda L."/>
            <person name="Shimizu-Inatsugi R."/>
            <person name="Baeten J."/>
            <person name="Francoijs K.J."/>
            <person name="Nataraja K.N."/>
            <person name="Reddy Y.A.N."/>
            <person name="Phadnis S."/>
            <person name="Ravikumar R.L."/>
            <person name="Schlapbach R."/>
            <person name="Sreeman S.M."/>
            <person name="Shimizu K.K."/>
        </authorList>
    </citation>
    <scope>NUCLEOTIDE SEQUENCE</scope>
</reference>
<evidence type="ECO:0000256" key="2">
    <source>
        <dbReference type="ARBA" id="ARBA00006484"/>
    </source>
</evidence>
<evidence type="ECO:0000256" key="10">
    <source>
        <dbReference type="ARBA" id="ARBA00048508"/>
    </source>
</evidence>
<proteinExistence type="inferred from homology"/>
<feature type="binding site" evidence="12">
    <location>
        <begin position="298"/>
        <end position="302"/>
    </location>
    <ligand>
        <name>NADP(+)</name>
        <dbReference type="ChEBI" id="CHEBI:58349"/>
    </ligand>
</feature>
<dbReference type="InterPro" id="IPR036291">
    <property type="entry name" value="NAD(P)-bd_dom_sf"/>
</dbReference>
<sequence length="690" mass="71503">MSFPPRLVRSAESAGRRILPSSLSFPKPPQTGRRNPPPPPCVATATNTASASLLTPRPLASRFLSATSARASLLRPLMATSASAAAAVSSPAAAAAPSARAAARRGFVTFGGAARSPALRSSRGFSGVRTHVAAVEQAVVKDATKLESPVVVVTGASRGIGKATALALGKAGCKVLVNYARSSKEAEDVSKEIEASGGEAITFGGDVSKEADVESMMKAALDKWGTIDVLVNNAGITRDTLLMRMKKSQWQDVIDLNLTGVFLCTQAATKVMMKKKKGRIINIASVVGLTGNIGQANYSAAKAGVIGFTKTVAREYASRNINVNAIAPGFIASDMTAELGEELEKKILSTIPLGRYGQPEEVAGLVEFLALDPAASYITGQVLTIDGGMVIKAEISCQKVGSCIINKYIRSQHQSAPSRTTSMKQLEEKVAVVTGGASGIGERTVRLFVEHGARVVVADIQDEAGTRLCAVLGGPAFASYVHCDVSVEADVAAAVDHAVAAFGSLDIMFNNAGIGVEPTPRGIRECGVVDLERVLAVNLVGPFLGAKHAARVMVPARRGGCIVSTASVTSAVAGLASHAYTCSKRALVGLTESLAAELGRHGVRVNCVSPAGVATPLTLRGLGIDRETFERATEARGNLRAVGGAMRTDDVANAVLFLASDDARHISGHNLLLDGGMSVAVNPAMSVFKD</sequence>
<dbReference type="InterPro" id="IPR011284">
    <property type="entry name" value="3oxo_ACP_reduc"/>
</dbReference>
<dbReference type="NCBIfam" id="NF009466">
    <property type="entry name" value="PRK12826.1-2"/>
    <property type="match status" value="1"/>
</dbReference>
<evidence type="ECO:0000256" key="1">
    <source>
        <dbReference type="ARBA" id="ARBA00005194"/>
    </source>
</evidence>
<keyword evidence="12 13" id="KW-0521">NADP</keyword>